<dbReference type="PANTHER" id="PTHR43105">
    <property type="entry name" value="RESPIRATORY NITRATE REDUCTASE"/>
    <property type="match status" value="1"/>
</dbReference>
<dbReference type="GO" id="GO:0051536">
    <property type="term" value="F:iron-sulfur cluster binding"/>
    <property type="evidence" value="ECO:0007669"/>
    <property type="project" value="UniProtKB-KW"/>
</dbReference>
<evidence type="ECO:0000256" key="3">
    <source>
        <dbReference type="ARBA" id="ARBA00023014"/>
    </source>
</evidence>
<gene>
    <name evidence="5" type="ORF">S06H3_59301</name>
</gene>
<dbReference type="GO" id="GO:0016020">
    <property type="term" value="C:membrane"/>
    <property type="evidence" value="ECO:0007669"/>
    <property type="project" value="TreeGrafter"/>
</dbReference>
<dbReference type="Gene3D" id="3.40.228.10">
    <property type="entry name" value="Dimethylsulfoxide Reductase, domain 2"/>
    <property type="match status" value="1"/>
</dbReference>
<dbReference type="Pfam" id="PF00384">
    <property type="entry name" value="Molybdopterin"/>
    <property type="match status" value="1"/>
</dbReference>
<dbReference type="InterPro" id="IPR050123">
    <property type="entry name" value="Prok_molybdopt-oxidoreductase"/>
</dbReference>
<proteinExistence type="predicted"/>
<comment type="caution">
    <text evidence="5">The sequence shown here is derived from an EMBL/GenBank/DDBJ whole genome shotgun (WGS) entry which is preliminary data.</text>
</comment>
<dbReference type="GO" id="GO:0003954">
    <property type="term" value="F:NADH dehydrogenase activity"/>
    <property type="evidence" value="ECO:0007669"/>
    <property type="project" value="TreeGrafter"/>
</dbReference>
<dbReference type="SUPFAM" id="SSF53706">
    <property type="entry name" value="Formate dehydrogenase/DMSO reductase, domains 1-3"/>
    <property type="match status" value="1"/>
</dbReference>
<protein>
    <recommendedName>
        <fullName evidence="4">Molybdopterin oxidoreductase domain-containing protein</fullName>
    </recommendedName>
</protein>
<sequence length="136" mass="15161">MGYAIKRAVKYKGAKLLLIDVRPTKLVPFAHICLKPKVGTDVALLNGLSRVIIEERLFDEEFVARKTDNFDELSDSLKSYTLEWVERVTGIPKQDIERAARTLAEAEWASIVYGNGITQHVNGVDSVMALANLAML</sequence>
<dbReference type="PANTHER" id="PTHR43105:SF10">
    <property type="entry name" value="NADH-QUINONE OXIDOREDUCTASE SUBUNIT G"/>
    <property type="match status" value="1"/>
</dbReference>
<evidence type="ECO:0000256" key="2">
    <source>
        <dbReference type="ARBA" id="ARBA00023004"/>
    </source>
</evidence>
<dbReference type="InterPro" id="IPR006656">
    <property type="entry name" value="Mopterin_OxRdtase"/>
</dbReference>
<keyword evidence="1" id="KW-0479">Metal-binding</keyword>
<dbReference type="EMBL" id="BARV01038511">
    <property type="protein sequence ID" value="GAI48323.1"/>
    <property type="molecule type" value="Genomic_DNA"/>
</dbReference>
<dbReference type="AlphaFoldDB" id="X1NXJ6"/>
<reference evidence="5" key="1">
    <citation type="journal article" date="2014" name="Front. Microbiol.">
        <title>High frequency of phylogenetically diverse reductive dehalogenase-homologous genes in deep subseafloor sedimentary metagenomes.</title>
        <authorList>
            <person name="Kawai M."/>
            <person name="Futagami T."/>
            <person name="Toyoda A."/>
            <person name="Takaki Y."/>
            <person name="Nishi S."/>
            <person name="Hori S."/>
            <person name="Arai W."/>
            <person name="Tsubouchi T."/>
            <person name="Morono Y."/>
            <person name="Uchiyama I."/>
            <person name="Ito T."/>
            <person name="Fujiyama A."/>
            <person name="Inagaki F."/>
            <person name="Takami H."/>
        </authorList>
    </citation>
    <scope>NUCLEOTIDE SEQUENCE</scope>
    <source>
        <strain evidence="5">Expedition CK06-06</strain>
    </source>
</reference>
<accession>X1NXJ6</accession>
<dbReference type="GO" id="GO:0022904">
    <property type="term" value="P:respiratory electron transport chain"/>
    <property type="evidence" value="ECO:0007669"/>
    <property type="project" value="TreeGrafter"/>
</dbReference>
<keyword evidence="2" id="KW-0408">Iron</keyword>
<organism evidence="5">
    <name type="scientific">marine sediment metagenome</name>
    <dbReference type="NCBI Taxonomy" id="412755"/>
    <lineage>
        <taxon>unclassified sequences</taxon>
        <taxon>metagenomes</taxon>
        <taxon>ecological metagenomes</taxon>
    </lineage>
</organism>
<name>X1NXJ6_9ZZZZ</name>
<evidence type="ECO:0000313" key="5">
    <source>
        <dbReference type="EMBL" id="GAI48323.1"/>
    </source>
</evidence>
<keyword evidence="3" id="KW-0411">Iron-sulfur</keyword>
<dbReference type="GO" id="GO:0046872">
    <property type="term" value="F:metal ion binding"/>
    <property type="evidence" value="ECO:0007669"/>
    <property type="project" value="UniProtKB-KW"/>
</dbReference>
<evidence type="ECO:0000259" key="4">
    <source>
        <dbReference type="Pfam" id="PF00384"/>
    </source>
</evidence>
<feature type="non-terminal residue" evidence="5">
    <location>
        <position position="136"/>
    </location>
</feature>
<feature type="domain" description="Molybdopterin oxidoreductase" evidence="4">
    <location>
        <begin position="5"/>
        <end position="136"/>
    </location>
</feature>
<evidence type="ECO:0000256" key="1">
    <source>
        <dbReference type="ARBA" id="ARBA00022723"/>
    </source>
</evidence>